<evidence type="ECO:0000313" key="2">
    <source>
        <dbReference type="EMBL" id="EGZ16683.1"/>
    </source>
</evidence>
<dbReference type="Proteomes" id="UP000002640">
    <property type="component" value="Unassembled WGS sequence"/>
</dbReference>
<name>G4ZGI1_PHYSP</name>
<feature type="compositionally biased region" description="Basic and acidic residues" evidence="1">
    <location>
        <begin position="69"/>
        <end position="80"/>
    </location>
</feature>
<gene>
    <name evidence="2" type="ORF">PHYSODRAFT_502882</name>
</gene>
<dbReference type="InParanoid" id="G4ZGI1"/>
<dbReference type="GeneID" id="20658159"/>
<protein>
    <submittedName>
        <fullName evidence="2">Uncharacterized protein</fullName>
    </submittedName>
</protein>
<dbReference type="OMA" id="CANYRGE"/>
<evidence type="ECO:0000313" key="3">
    <source>
        <dbReference type="Proteomes" id="UP000002640"/>
    </source>
</evidence>
<sequence length="361" mass="40340">MCASKTYGYQGFKSFAVQHCATLKPGETYEQRATKFSSMGSRIIAPPTMNRMGKNTHESMGMQSGQHVQPEDYRVPDRRGVSVNQPRPSSKPFIANSTYLHDFPAFDEERRRVLTVPLEEYERAFMAVAKRNNQQQQQQVGPTIQLAQVQEVLQLALGDGAVPRVVEVFHSFLDRRGSVRDKISWGLFRQAVDHVDDLFDRELNRATTASSTSKTWGSTSFADKQLNEYLVHSSTPASSYQMDFGTYGENPRDRPYMRKRGMASTTMDMNPGTSRVTNQIPGYAGFLPLTSHNAEALAHANGPEDIDSLHPTPRVALRLFHSDNIPGYTGHKPVDCVNYRGECRAGSDPGTTTGDSYKPHK</sequence>
<accession>G4ZGI1</accession>
<organism evidence="2 3">
    <name type="scientific">Phytophthora sojae (strain P6497)</name>
    <name type="common">Soybean stem and root rot agent</name>
    <name type="synonym">Phytophthora megasperma f. sp. glycines</name>
    <dbReference type="NCBI Taxonomy" id="1094619"/>
    <lineage>
        <taxon>Eukaryota</taxon>
        <taxon>Sar</taxon>
        <taxon>Stramenopiles</taxon>
        <taxon>Oomycota</taxon>
        <taxon>Peronosporomycetes</taxon>
        <taxon>Peronosporales</taxon>
        <taxon>Peronosporaceae</taxon>
        <taxon>Phytophthora</taxon>
    </lineage>
</organism>
<keyword evidence="3" id="KW-1185">Reference proteome</keyword>
<dbReference type="RefSeq" id="XP_009525741.1">
    <property type="nucleotide sequence ID" value="XM_009527446.1"/>
</dbReference>
<reference evidence="2 3" key="1">
    <citation type="journal article" date="2006" name="Science">
        <title>Phytophthora genome sequences uncover evolutionary origins and mechanisms of pathogenesis.</title>
        <authorList>
            <person name="Tyler B.M."/>
            <person name="Tripathy S."/>
            <person name="Zhang X."/>
            <person name="Dehal P."/>
            <person name="Jiang R.H."/>
            <person name="Aerts A."/>
            <person name="Arredondo F.D."/>
            <person name="Baxter L."/>
            <person name="Bensasson D."/>
            <person name="Beynon J.L."/>
            <person name="Chapman J."/>
            <person name="Damasceno C.M."/>
            <person name="Dorrance A.E."/>
            <person name="Dou D."/>
            <person name="Dickerman A.W."/>
            <person name="Dubchak I.L."/>
            <person name="Garbelotto M."/>
            <person name="Gijzen M."/>
            <person name="Gordon S.G."/>
            <person name="Govers F."/>
            <person name="Grunwald N.J."/>
            <person name="Huang W."/>
            <person name="Ivors K.L."/>
            <person name="Jones R.W."/>
            <person name="Kamoun S."/>
            <person name="Krampis K."/>
            <person name="Lamour K.H."/>
            <person name="Lee M.K."/>
            <person name="McDonald W.H."/>
            <person name="Medina M."/>
            <person name="Meijer H.J."/>
            <person name="Nordberg E.K."/>
            <person name="Maclean D.J."/>
            <person name="Ospina-Giraldo M.D."/>
            <person name="Morris P.F."/>
            <person name="Phuntumart V."/>
            <person name="Putnam N.H."/>
            <person name="Rash S."/>
            <person name="Rose J.K."/>
            <person name="Sakihama Y."/>
            <person name="Salamov A.A."/>
            <person name="Savidor A."/>
            <person name="Scheuring C.F."/>
            <person name="Smith B.M."/>
            <person name="Sobral B.W."/>
            <person name="Terry A."/>
            <person name="Torto-Alalibo T.A."/>
            <person name="Win J."/>
            <person name="Xu Z."/>
            <person name="Zhang H."/>
            <person name="Grigoriev I.V."/>
            <person name="Rokhsar D.S."/>
            <person name="Boore J.L."/>
        </authorList>
    </citation>
    <scope>NUCLEOTIDE SEQUENCE [LARGE SCALE GENOMIC DNA]</scope>
    <source>
        <strain evidence="2 3">P6497</strain>
    </source>
</reference>
<dbReference type="KEGG" id="psoj:PHYSODRAFT_502882"/>
<feature type="region of interest" description="Disordered" evidence="1">
    <location>
        <begin position="43"/>
        <end position="88"/>
    </location>
</feature>
<dbReference type="AlphaFoldDB" id="G4ZGI1"/>
<evidence type="ECO:0000256" key="1">
    <source>
        <dbReference type="SAM" id="MobiDB-lite"/>
    </source>
</evidence>
<proteinExistence type="predicted"/>
<dbReference type="EMBL" id="JH159154">
    <property type="protein sequence ID" value="EGZ16683.1"/>
    <property type="molecule type" value="Genomic_DNA"/>
</dbReference>